<evidence type="ECO:0000256" key="1">
    <source>
        <dbReference type="SAM" id="MobiDB-lite"/>
    </source>
</evidence>
<dbReference type="InterPro" id="IPR013320">
    <property type="entry name" value="ConA-like_dom_sf"/>
</dbReference>
<keyword evidence="2" id="KW-0732">Signal</keyword>
<dbReference type="Pfam" id="PF01828">
    <property type="entry name" value="Peptidase_A4"/>
    <property type="match status" value="1"/>
</dbReference>
<feature type="chain" id="PRO_5046676396" evidence="2">
    <location>
        <begin position="33"/>
        <end position="287"/>
    </location>
</feature>
<dbReference type="CDD" id="cd13426">
    <property type="entry name" value="Peptidase_G1"/>
    <property type="match status" value="1"/>
</dbReference>
<protein>
    <submittedName>
        <fullName evidence="3">G1 family glutamic endopeptidase</fullName>
    </submittedName>
</protein>
<dbReference type="Gene3D" id="2.60.120.700">
    <property type="entry name" value="Peptidase G1"/>
    <property type="match status" value="1"/>
</dbReference>
<dbReference type="RefSeq" id="WP_344283083.1">
    <property type="nucleotide sequence ID" value="NZ_BAAAHV010000022.1"/>
</dbReference>
<dbReference type="InterPro" id="IPR038656">
    <property type="entry name" value="Peptidase_G1_sf"/>
</dbReference>
<dbReference type="SUPFAM" id="SSF49899">
    <property type="entry name" value="Concanavalin A-like lectins/glucanases"/>
    <property type="match status" value="1"/>
</dbReference>
<dbReference type="Proteomes" id="UP001597542">
    <property type="component" value="Unassembled WGS sequence"/>
</dbReference>
<comment type="caution">
    <text evidence="3">The sequence shown here is derived from an EMBL/GenBank/DDBJ whole genome shotgun (WGS) entry which is preliminary data.</text>
</comment>
<keyword evidence="4" id="KW-1185">Reference proteome</keyword>
<feature type="region of interest" description="Disordered" evidence="1">
    <location>
        <begin position="37"/>
        <end position="59"/>
    </location>
</feature>
<dbReference type="EMBL" id="JBHUKQ010000014">
    <property type="protein sequence ID" value="MFD2484193.1"/>
    <property type="molecule type" value="Genomic_DNA"/>
</dbReference>
<accession>A0ABW5I658</accession>
<evidence type="ECO:0000313" key="4">
    <source>
        <dbReference type="Proteomes" id="UP001597542"/>
    </source>
</evidence>
<organism evidence="3 4">
    <name type="scientific">Amycolatopsis albidoflavus</name>
    <dbReference type="NCBI Taxonomy" id="102226"/>
    <lineage>
        <taxon>Bacteria</taxon>
        <taxon>Bacillati</taxon>
        <taxon>Actinomycetota</taxon>
        <taxon>Actinomycetes</taxon>
        <taxon>Pseudonocardiales</taxon>
        <taxon>Pseudonocardiaceae</taxon>
        <taxon>Amycolatopsis</taxon>
    </lineage>
</organism>
<reference evidence="4" key="1">
    <citation type="journal article" date="2019" name="Int. J. Syst. Evol. Microbiol.">
        <title>The Global Catalogue of Microorganisms (GCM) 10K type strain sequencing project: providing services to taxonomists for standard genome sequencing and annotation.</title>
        <authorList>
            <consortium name="The Broad Institute Genomics Platform"/>
            <consortium name="The Broad Institute Genome Sequencing Center for Infectious Disease"/>
            <person name="Wu L."/>
            <person name="Ma J."/>
        </authorList>
    </citation>
    <scope>NUCLEOTIDE SEQUENCE [LARGE SCALE GENOMIC DNA]</scope>
    <source>
        <strain evidence="4">CGMCC 4.7638</strain>
    </source>
</reference>
<name>A0ABW5I658_9PSEU</name>
<gene>
    <name evidence="3" type="ORF">ACFSUT_28210</name>
</gene>
<feature type="signal peptide" evidence="2">
    <location>
        <begin position="1"/>
        <end position="32"/>
    </location>
</feature>
<sequence>MPTSRPRRNLARTVAVLAAGALLPLPATQLPAKPLPATTSAAAARDQRQVGPATRRPGAATVTNFTSRNWSGYFTTNAAHTTDSRSVHARWIQPKVTCPENKDAWVVSWVGMDGWWNDVVEQGGSSARCVNGVPRYALWWEMFPHNDIQLANPIKPGDLIDATVTYEAAAKKFRIVVKDQSTGQTLIQVQPCYPEMGGCPRVNAEVITETPLGGNAGDGVFFLPNYGAVRYDLVSVTDTRGHVGSLDNAHWDLGHVNQVSPTSGVTKQTALPLGPRGASFNTVWVHE</sequence>
<dbReference type="InterPro" id="IPR000250">
    <property type="entry name" value="Peptidase_G1"/>
</dbReference>
<evidence type="ECO:0000256" key="2">
    <source>
        <dbReference type="SAM" id="SignalP"/>
    </source>
</evidence>
<evidence type="ECO:0000313" key="3">
    <source>
        <dbReference type="EMBL" id="MFD2484193.1"/>
    </source>
</evidence>
<proteinExistence type="predicted"/>